<protein>
    <submittedName>
        <fullName evidence="13">CCA tRNA nucleotidyltransferase</fullName>
        <ecNumber evidence="13">2.7.7.72</ecNumber>
    </submittedName>
</protein>
<evidence type="ECO:0000256" key="3">
    <source>
        <dbReference type="ARBA" id="ARBA00022694"/>
    </source>
</evidence>
<keyword evidence="2 9" id="KW-0808">Transferase</keyword>
<dbReference type="GO" id="GO:0046872">
    <property type="term" value="F:metal ion binding"/>
    <property type="evidence" value="ECO:0007669"/>
    <property type="project" value="UniProtKB-KW"/>
</dbReference>
<dbReference type="Pfam" id="PF12627">
    <property type="entry name" value="PolyA_pol_RNAbd"/>
    <property type="match status" value="1"/>
</dbReference>
<dbReference type="InterPro" id="IPR050264">
    <property type="entry name" value="Bact_CCA-adding_enz_type3_sf"/>
</dbReference>
<feature type="domain" description="Poly A polymerase head" evidence="10">
    <location>
        <begin position="24"/>
        <end position="143"/>
    </location>
</feature>
<dbReference type="InterPro" id="IPR002646">
    <property type="entry name" value="PolA_pol_head_dom"/>
</dbReference>
<evidence type="ECO:0000259" key="11">
    <source>
        <dbReference type="Pfam" id="PF12627"/>
    </source>
</evidence>
<dbReference type="Gene3D" id="3.30.460.10">
    <property type="entry name" value="Beta Polymerase, domain 2"/>
    <property type="match status" value="1"/>
</dbReference>
<dbReference type="PANTHER" id="PTHR46173">
    <property type="entry name" value="CCA TRNA NUCLEOTIDYLTRANSFERASE 1, MITOCHONDRIAL"/>
    <property type="match status" value="1"/>
</dbReference>
<dbReference type="AlphaFoldDB" id="A0A415D7T0"/>
<dbReference type="Pfam" id="PF13735">
    <property type="entry name" value="tRNA_NucTran2_2"/>
    <property type="match status" value="1"/>
</dbReference>
<evidence type="ECO:0000256" key="4">
    <source>
        <dbReference type="ARBA" id="ARBA00022695"/>
    </source>
</evidence>
<evidence type="ECO:0000256" key="1">
    <source>
        <dbReference type="ARBA" id="ARBA00001946"/>
    </source>
</evidence>
<dbReference type="Gene3D" id="1.10.246.80">
    <property type="match status" value="1"/>
</dbReference>
<dbReference type="InterPro" id="IPR043519">
    <property type="entry name" value="NT_sf"/>
</dbReference>
<dbReference type="InterPro" id="IPR003607">
    <property type="entry name" value="HD/PDEase_dom"/>
</dbReference>
<dbReference type="EMBL" id="QRMI01000008">
    <property type="protein sequence ID" value="RHJ62656.1"/>
    <property type="molecule type" value="Genomic_DNA"/>
</dbReference>
<dbReference type="InterPro" id="IPR032810">
    <property type="entry name" value="CCA-adding_enz_C"/>
</dbReference>
<keyword evidence="6" id="KW-0547">Nucleotide-binding</keyword>
<dbReference type="CDD" id="cd00077">
    <property type="entry name" value="HDc"/>
    <property type="match status" value="1"/>
</dbReference>
<comment type="similarity">
    <text evidence="9">Belongs to the tRNA nucleotidyltransferase/poly(A) polymerase family.</text>
</comment>
<evidence type="ECO:0000313" key="14">
    <source>
        <dbReference type="Proteomes" id="UP000285832"/>
    </source>
</evidence>
<feature type="domain" description="tRNA nucleotidyltransferase/poly(A) polymerase RNA and SrmB- binding" evidence="11">
    <location>
        <begin position="170"/>
        <end position="230"/>
    </location>
</feature>
<dbReference type="InterPro" id="IPR032828">
    <property type="entry name" value="PolyA_RNA-bd"/>
</dbReference>
<evidence type="ECO:0000256" key="5">
    <source>
        <dbReference type="ARBA" id="ARBA00022723"/>
    </source>
</evidence>
<evidence type="ECO:0000259" key="12">
    <source>
        <dbReference type="Pfam" id="PF13735"/>
    </source>
</evidence>
<dbReference type="PANTHER" id="PTHR46173:SF1">
    <property type="entry name" value="CCA TRNA NUCLEOTIDYLTRANSFERASE 1, MITOCHONDRIAL"/>
    <property type="match status" value="1"/>
</dbReference>
<dbReference type="EC" id="2.7.7.72" evidence="13"/>
<proteinExistence type="inferred from homology"/>
<sequence>MKIELPKKVLFIINNLQLHGYEAFAVGGCVRDSILARRPQDWDITTSAKPEEIKKLFRRTIDTGIEHGTVTVLFGKDSFEVTTYRIDGAYEDSRHPKEVQFTNRLEEDLRRRDFTINAMAYNDQVRLVDVFGGMQDLNHHLIRCVGDPEERFSEDALRILRAVRFSAQLNFPIESATADAIRKLAPNLQNISAERIQAELVKLLVSPHPERIRDAYELGLTKVILPEWDAMEGVAQNTPHHKYDVAEHTLRALKNVKRDKILRLTMLFHDMGKPMMKTTDENGRDHFRGHALVSEELARSIMHRLKFDNETIRTVTKLVCYHDYRVEATPKNVRRAMNRIGVELFPYYLAARLADVKAQSPYQKREKIENIVEMRRLYQEIIKKQECVTLRQLAVGGRELMDLGMKPGRELGSMLSELLEYVLDDPARNDKEILCAYVKNKLNL</sequence>
<dbReference type="Proteomes" id="UP000285832">
    <property type="component" value="Unassembled WGS sequence"/>
</dbReference>
<evidence type="ECO:0000259" key="10">
    <source>
        <dbReference type="Pfam" id="PF01743"/>
    </source>
</evidence>
<keyword evidence="3" id="KW-0819">tRNA processing</keyword>
<evidence type="ECO:0000256" key="8">
    <source>
        <dbReference type="ARBA" id="ARBA00022884"/>
    </source>
</evidence>
<organism evidence="13 14">
    <name type="scientific">[Ruminococcus] lactaris</name>
    <dbReference type="NCBI Taxonomy" id="46228"/>
    <lineage>
        <taxon>Bacteria</taxon>
        <taxon>Bacillati</taxon>
        <taxon>Bacillota</taxon>
        <taxon>Clostridia</taxon>
        <taxon>Lachnospirales</taxon>
        <taxon>Lachnospiraceae</taxon>
        <taxon>Mediterraneibacter</taxon>
    </lineage>
</organism>
<dbReference type="GO" id="GO:0004810">
    <property type="term" value="F:CCA tRNA nucleotidyltransferase activity"/>
    <property type="evidence" value="ECO:0007669"/>
    <property type="project" value="UniProtKB-EC"/>
</dbReference>
<name>A0A415D7T0_9FIRM</name>
<dbReference type="NCBIfam" id="TIGR00277">
    <property type="entry name" value="HDIG"/>
    <property type="match status" value="1"/>
</dbReference>
<evidence type="ECO:0000256" key="6">
    <source>
        <dbReference type="ARBA" id="ARBA00022741"/>
    </source>
</evidence>
<keyword evidence="7" id="KW-0460">Magnesium</keyword>
<dbReference type="GeneID" id="77335228"/>
<comment type="caution">
    <text evidence="13">The sequence shown here is derived from an EMBL/GenBank/DDBJ whole genome shotgun (WGS) entry which is preliminary data.</text>
</comment>
<keyword evidence="8 9" id="KW-0694">RNA-binding</keyword>
<reference evidence="13 14" key="1">
    <citation type="submission" date="2018-08" db="EMBL/GenBank/DDBJ databases">
        <title>A genome reference for cultivated species of the human gut microbiota.</title>
        <authorList>
            <person name="Zou Y."/>
            <person name="Xue W."/>
            <person name="Luo G."/>
        </authorList>
    </citation>
    <scope>NUCLEOTIDE SEQUENCE [LARGE SCALE GENOMIC DNA]</scope>
    <source>
        <strain evidence="13 14">AM09-9</strain>
    </source>
</reference>
<feature type="domain" description="CCA-adding enzyme C-terminal" evidence="12">
    <location>
        <begin position="294"/>
        <end position="437"/>
    </location>
</feature>
<keyword evidence="4 13" id="KW-0548">Nucleotidyltransferase</keyword>
<dbReference type="GO" id="GO:0008033">
    <property type="term" value="P:tRNA processing"/>
    <property type="evidence" value="ECO:0007669"/>
    <property type="project" value="UniProtKB-KW"/>
</dbReference>
<evidence type="ECO:0000313" key="13">
    <source>
        <dbReference type="EMBL" id="RHJ62656.1"/>
    </source>
</evidence>
<dbReference type="NCBIfam" id="NF009814">
    <property type="entry name" value="PRK13299.1"/>
    <property type="match status" value="1"/>
</dbReference>
<evidence type="ECO:0000256" key="9">
    <source>
        <dbReference type="RuleBase" id="RU003953"/>
    </source>
</evidence>
<dbReference type="Pfam" id="PF01743">
    <property type="entry name" value="PolyA_pol"/>
    <property type="match status" value="1"/>
</dbReference>
<accession>A0A415D7T0</accession>
<dbReference type="SUPFAM" id="SSF81891">
    <property type="entry name" value="Poly A polymerase C-terminal region-like"/>
    <property type="match status" value="1"/>
</dbReference>
<dbReference type="GO" id="GO:0000049">
    <property type="term" value="F:tRNA binding"/>
    <property type="evidence" value="ECO:0007669"/>
    <property type="project" value="TreeGrafter"/>
</dbReference>
<evidence type="ECO:0000256" key="7">
    <source>
        <dbReference type="ARBA" id="ARBA00022842"/>
    </source>
</evidence>
<dbReference type="RefSeq" id="WP_005610629.1">
    <property type="nucleotide sequence ID" value="NZ_CABKOA010000021.1"/>
</dbReference>
<comment type="cofactor">
    <cofactor evidence="1">
        <name>Mg(2+)</name>
        <dbReference type="ChEBI" id="CHEBI:18420"/>
    </cofactor>
</comment>
<dbReference type="SUPFAM" id="SSF81301">
    <property type="entry name" value="Nucleotidyltransferase"/>
    <property type="match status" value="1"/>
</dbReference>
<gene>
    <name evidence="13" type="ORF">DW116_04670</name>
</gene>
<evidence type="ECO:0000256" key="2">
    <source>
        <dbReference type="ARBA" id="ARBA00022679"/>
    </source>
</evidence>
<dbReference type="GO" id="GO:0000166">
    <property type="term" value="F:nucleotide binding"/>
    <property type="evidence" value="ECO:0007669"/>
    <property type="project" value="UniProtKB-KW"/>
</dbReference>
<dbReference type="CDD" id="cd05398">
    <property type="entry name" value="NT_ClassII-CCAase"/>
    <property type="match status" value="1"/>
</dbReference>
<dbReference type="Gene3D" id="1.10.3090.10">
    <property type="entry name" value="cca-adding enzyme, domain 2"/>
    <property type="match status" value="1"/>
</dbReference>
<dbReference type="InterPro" id="IPR006675">
    <property type="entry name" value="HDIG_dom"/>
</dbReference>
<keyword evidence="5" id="KW-0479">Metal-binding</keyword>